<comment type="caution">
    <text evidence="1">The sequence shown here is derived from an EMBL/GenBank/DDBJ whole genome shotgun (WGS) entry which is preliminary data.</text>
</comment>
<feature type="non-terminal residue" evidence="1">
    <location>
        <position position="1"/>
    </location>
</feature>
<dbReference type="AlphaFoldDB" id="A0A8S2YB19"/>
<protein>
    <submittedName>
        <fullName evidence="1">Uncharacterized protein</fullName>
    </submittedName>
</protein>
<evidence type="ECO:0000313" key="2">
    <source>
        <dbReference type="Proteomes" id="UP000682733"/>
    </source>
</evidence>
<accession>A0A8S2YB19</accession>
<gene>
    <name evidence="1" type="ORF">TMI583_LOCUS49527</name>
</gene>
<dbReference type="Proteomes" id="UP000682733">
    <property type="component" value="Unassembled WGS sequence"/>
</dbReference>
<sequence length="21" mass="2347">MVYFRAYIAPTQTNVKSKSAA</sequence>
<evidence type="ECO:0000313" key="1">
    <source>
        <dbReference type="EMBL" id="CAF4546554.1"/>
    </source>
</evidence>
<dbReference type="EMBL" id="CAJOBA010108692">
    <property type="protein sequence ID" value="CAF4546554.1"/>
    <property type="molecule type" value="Genomic_DNA"/>
</dbReference>
<reference evidence="1" key="1">
    <citation type="submission" date="2021-02" db="EMBL/GenBank/DDBJ databases">
        <authorList>
            <person name="Nowell W R."/>
        </authorList>
    </citation>
    <scope>NUCLEOTIDE SEQUENCE</scope>
</reference>
<organism evidence="1 2">
    <name type="scientific">Didymodactylos carnosus</name>
    <dbReference type="NCBI Taxonomy" id="1234261"/>
    <lineage>
        <taxon>Eukaryota</taxon>
        <taxon>Metazoa</taxon>
        <taxon>Spiralia</taxon>
        <taxon>Gnathifera</taxon>
        <taxon>Rotifera</taxon>
        <taxon>Eurotatoria</taxon>
        <taxon>Bdelloidea</taxon>
        <taxon>Philodinida</taxon>
        <taxon>Philodinidae</taxon>
        <taxon>Didymodactylos</taxon>
    </lineage>
</organism>
<proteinExistence type="predicted"/>
<name>A0A8S2YB19_9BILA</name>